<feature type="non-terminal residue" evidence="1">
    <location>
        <position position="1"/>
    </location>
</feature>
<organism evidence="1 2">
    <name type="scientific">Plectosphaerella cucumerina</name>
    <dbReference type="NCBI Taxonomy" id="40658"/>
    <lineage>
        <taxon>Eukaryota</taxon>
        <taxon>Fungi</taxon>
        <taxon>Dikarya</taxon>
        <taxon>Ascomycota</taxon>
        <taxon>Pezizomycotina</taxon>
        <taxon>Sordariomycetes</taxon>
        <taxon>Hypocreomycetidae</taxon>
        <taxon>Glomerellales</taxon>
        <taxon>Plectosphaerellaceae</taxon>
        <taxon>Plectosphaerella</taxon>
    </lineage>
</organism>
<dbReference type="Proteomes" id="UP000813385">
    <property type="component" value="Unassembled WGS sequence"/>
</dbReference>
<protein>
    <submittedName>
        <fullName evidence="1">Uncharacterized protein</fullName>
    </submittedName>
</protein>
<reference evidence="1" key="1">
    <citation type="journal article" date="2021" name="Nat. Commun.">
        <title>Genetic determinants of endophytism in the Arabidopsis root mycobiome.</title>
        <authorList>
            <person name="Mesny F."/>
            <person name="Miyauchi S."/>
            <person name="Thiergart T."/>
            <person name="Pickel B."/>
            <person name="Atanasova L."/>
            <person name="Karlsson M."/>
            <person name="Huettel B."/>
            <person name="Barry K.W."/>
            <person name="Haridas S."/>
            <person name="Chen C."/>
            <person name="Bauer D."/>
            <person name="Andreopoulos W."/>
            <person name="Pangilinan J."/>
            <person name="LaButti K."/>
            <person name="Riley R."/>
            <person name="Lipzen A."/>
            <person name="Clum A."/>
            <person name="Drula E."/>
            <person name="Henrissat B."/>
            <person name="Kohler A."/>
            <person name="Grigoriev I.V."/>
            <person name="Martin F.M."/>
            <person name="Hacquard S."/>
        </authorList>
    </citation>
    <scope>NUCLEOTIDE SEQUENCE</scope>
    <source>
        <strain evidence="1">MPI-CAGE-AT-0016</strain>
    </source>
</reference>
<gene>
    <name evidence="1" type="ORF">B0T11DRAFT_283229</name>
</gene>
<sequence>MWFVGDWGLCGSELDVPFGEAIGPRRRSWTIHRLPAVRRRSRPLGMTPSRSPRLGFCLGWLPCRHPSRRKIEVPPWRGWGHFRIWAVGCLDTCSCSCWTSCHQESPTADMPAGGHEWLCWLFQATASVVTFGSVHLCRGHEPVCPTAFSDGPLCNGLRSDLGFRQSAYFAGWRAGA</sequence>
<accession>A0A8K0TA70</accession>
<dbReference type="AlphaFoldDB" id="A0A8K0TA70"/>
<comment type="caution">
    <text evidence="1">The sequence shown here is derived from an EMBL/GenBank/DDBJ whole genome shotgun (WGS) entry which is preliminary data.</text>
</comment>
<dbReference type="EMBL" id="JAGPXD010000004">
    <property type="protein sequence ID" value="KAH7357854.1"/>
    <property type="molecule type" value="Genomic_DNA"/>
</dbReference>
<proteinExistence type="predicted"/>
<name>A0A8K0TA70_9PEZI</name>
<evidence type="ECO:0000313" key="2">
    <source>
        <dbReference type="Proteomes" id="UP000813385"/>
    </source>
</evidence>
<evidence type="ECO:0000313" key="1">
    <source>
        <dbReference type="EMBL" id="KAH7357854.1"/>
    </source>
</evidence>
<keyword evidence="2" id="KW-1185">Reference proteome</keyword>